<accession>A0A8H3L9U7</accession>
<dbReference type="EMBL" id="BLAL01000058">
    <property type="protein sequence ID" value="GES81662.1"/>
    <property type="molecule type" value="Genomic_DNA"/>
</dbReference>
<dbReference type="Pfam" id="PF00651">
    <property type="entry name" value="BTB"/>
    <property type="match status" value="1"/>
</dbReference>
<dbReference type="PROSITE" id="PS50097">
    <property type="entry name" value="BTB"/>
    <property type="match status" value="1"/>
</dbReference>
<proteinExistence type="predicted"/>
<dbReference type="SUPFAM" id="SSF54695">
    <property type="entry name" value="POZ domain"/>
    <property type="match status" value="1"/>
</dbReference>
<dbReference type="InterPro" id="IPR000210">
    <property type="entry name" value="BTB/POZ_dom"/>
</dbReference>
<protein>
    <submittedName>
        <fullName evidence="2">BTB/POZ protein</fullName>
    </submittedName>
</protein>
<dbReference type="Proteomes" id="UP000615446">
    <property type="component" value="Unassembled WGS sequence"/>
</dbReference>
<dbReference type="InterPro" id="IPR011333">
    <property type="entry name" value="SKP1/BTB/POZ_sf"/>
</dbReference>
<evidence type="ECO:0000313" key="2">
    <source>
        <dbReference type="EMBL" id="GES81662.1"/>
    </source>
</evidence>
<dbReference type="AlphaFoldDB" id="A0A8H3L9U7"/>
<gene>
    <name evidence="2" type="ORF">RCL2_000890700</name>
</gene>
<sequence length="66" mass="7815">MAMNFHSTILKKFSLIYAFFKESITREDGMIMLNRPNITPNTFKMILEYIYVGEIDLTNQCSRLFN</sequence>
<evidence type="ECO:0000313" key="3">
    <source>
        <dbReference type="Proteomes" id="UP000615446"/>
    </source>
</evidence>
<dbReference type="Gene3D" id="3.30.710.10">
    <property type="entry name" value="Potassium Channel Kv1.1, Chain A"/>
    <property type="match status" value="1"/>
</dbReference>
<comment type="caution">
    <text evidence="2">The sequence shown here is derived from an EMBL/GenBank/DDBJ whole genome shotgun (WGS) entry which is preliminary data.</text>
</comment>
<feature type="domain" description="BTB" evidence="1">
    <location>
        <begin position="1"/>
        <end position="59"/>
    </location>
</feature>
<dbReference type="OrthoDB" id="298084at2759"/>
<reference evidence="2" key="1">
    <citation type="submission" date="2019-10" db="EMBL/GenBank/DDBJ databases">
        <title>Conservation and host-specific expression of non-tandemly repeated heterogenous ribosome RNA gene in arbuscular mycorrhizal fungi.</title>
        <authorList>
            <person name="Maeda T."/>
            <person name="Kobayashi Y."/>
            <person name="Nakagawa T."/>
            <person name="Ezawa T."/>
            <person name="Yamaguchi K."/>
            <person name="Bino T."/>
            <person name="Nishimoto Y."/>
            <person name="Shigenobu S."/>
            <person name="Kawaguchi M."/>
        </authorList>
    </citation>
    <scope>NUCLEOTIDE SEQUENCE</scope>
    <source>
        <strain evidence="2">HR1</strain>
    </source>
</reference>
<organism evidence="2 3">
    <name type="scientific">Rhizophagus clarus</name>
    <dbReference type="NCBI Taxonomy" id="94130"/>
    <lineage>
        <taxon>Eukaryota</taxon>
        <taxon>Fungi</taxon>
        <taxon>Fungi incertae sedis</taxon>
        <taxon>Mucoromycota</taxon>
        <taxon>Glomeromycotina</taxon>
        <taxon>Glomeromycetes</taxon>
        <taxon>Glomerales</taxon>
        <taxon>Glomeraceae</taxon>
        <taxon>Rhizophagus</taxon>
    </lineage>
</organism>
<evidence type="ECO:0000259" key="1">
    <source>
        <dbReference type="PROSITE" id="PS50097"/>
    </source>
</evidence>
<name>A0A8H3L9U7_9GLOM</name>